<feature type="region of interest" description="Disordered" evidence="8">
    <location>
        <begin position="1"/>
        <end position="39"/>
    </location>
</feature>
<evidence type="ECO:0000259" key="9">
    <source>
        <dbReference type="PROSITE" id="PS50011"/>
    </source>
</evidence>
<dbReference type="Pfam" id="PF00069">
    <property type="entry name" value="Pkinase"/>
    <property type="match status" value="1"/>
</dbReference>
<keyword evidence="5" id="KW-0418">Kinase</keyword>
<feature type="domain" description="Protein kinase" evidence="9">
    <location>
        <begin position="138"/>
        <end position="481"/>
    </location>
</feature>
<evidence type="ECO:0000256" key="6">
    <source>
        <dbReference type="ARBA" id="ARBA00022840"/>
    </source>
</evidence>
<evidence type="ECO:0000256" key="8">
    <source>
        <dbReference type="SAM" id="MobiDB-lite"/>
    </source>
</evidence>
<comment type="similarity">
    <text evidence="1">Belongs to the protein kinase superfamily. CMGC Ser/Thr protein kinase family. MNB/DYRK subfamily.</text>
</comment>
<comment type="caution">
    <text evidence="10">The sequence shown here is derived from an EMBL/GenBank/DDBJ whole genome shotgun (WGS) entry which is preliminary data.</text>
</comment>
<feature type="compositionally biased region" description="Polar residues" evidence="8">
    <location>
        <begin position="728"/>
        <end position="744"/>
    </location>
</feature>
<name>A0A8K0GQ32_9ROSA</name>
<dbReference type="PANTHER" id="PTHR24058">
    <property type="entry name" value="DUAL SPECIFICITY PROTEIN KINASE"/>
    <property type="match status" value="1"/>
</dbReference>
<dbReference type="PROSITE" id="PS00107">
    <property type="entry name" value="PROTEIN_KINASE_ATP"/>
    <property type="match status" value="1"/>
</dbReference>
<feature type="compositionally biased region" description="Low complexity" evidence="8">
    <location>
        <begin position="929"/>
        <end position="946"/>
    </location>
</feature>
<evidence type="ECO:0000256" key="7">
    <source>
        <dbReference type="PROSITE-ProRule" id="PRU10141"/>
    </source>
</evidence>
<dbReference type="InterPro" id="IPR011009">
    <property type="entry name" value="Kinase-like_dom_sf"/>
</dbReference>
<dbReference type="PROSITE" id="PS50011">
    <property type="entry name" value="PROTEIN_KINASE_DOM"/>
    <property type="match status" value="1"/>
</dbReference>
<feature type="region of interest" description="Disordered" evidence="8">
    <location>
        <begin position="886"/>
        <end position="974"/>
    </location>
</feature>
<feature type="compositionally biased region" description="Polar residues" evidence="8">
    <location>
        <begin position="1"/>
        <end position="14"/>
    </location>
</feature>
<dbReference type="GO" id="GO:0005737">
    <property type="term" value="C:cytoplasm"/>
    <property type="evidence" value="ECO:0007669"/>
    <property type="project" value="TreeGrafter"/>
</dbReference>
<dbReference type="SMART" id="SM00220">
    <property type="entry name" value="S_TKc"/>
    <property type="match status" value="1"/>
</dbReference>
<feature type="compositionally biased region" description="Polar residues" evidence="8">
    <location>
        <begin position="890"/>
        <end position="904"/>
    </location>
</feature>
<dbReference type="AlphaFoldDB" id="A0A8K0GQ32"/>
<dbReference type="PROSITE" id="PS00108">
    <property type="entry name" value="PROTEIN_KINASE_ST"/>
    <property type="match status" value="1"/>
</dbReference>
<evidence type="ECO:0000313" key="10">
    <source>
        <dbReference type="EMBL" id="KAF3432628.1"/>
    </source>
</evidence>
<feature type="binding site" evidence="7">
    <location>
        <position position="167"/>
    </location>
    <ligand>
        <name>ATP</name>
        <dbReference type="ChEBI" id="CHEBI:30616"/>
    </ligand>
</feature>
<evidence type="ECO:0000256" key="3">
    <source>
        <dbReference type="ARBA" id="ARBA00022679"/>
    </source>
</evidence>
<dbReference type="InterPro" id="IPR008271">
    <property type="entry name" value="Ser/Thr_kinase_AS"/>
</dbReference>
<feature type="region of interest" description="Disordered" evidence="8">
    <location>
        <begin position="640"/>
        <end position="719"/>
    </location>
</feature>
<dbReference type="InterPro" id="IPR050494">
    <property type="entry name" value="Ser_Thr_dual-spec_kinase"/>
</dbReference>
<protein>
    <recommendedName>
        <fullName evidence="9">Protein kinase domain-containing protein</fullName>
    </recommendedName>
</protein>
<keyword evidence="2" id="KW-0723">Serine/threonine-protein kinase</keyword>
<dbReference type="OrthoDB" id="9332038at2759"/>
<dbReference type="GO" id="GO:0005524">
    <property type="term" value="F:ATP binding"/>
    <property type="evidence" value="ECO:0007669"/>
    <property type="project" value="UniProtKB-UniRule"/>
</dbReference>
<dbReference type="GO" id="GO:0004713">
    <property type="term" value="F:protein tyrosine kinase activity"/>
    <property type="evidence" value="ECO:0007669"/>
    <property type="project" value="TreeGrafter"/>
</dbReference>
<evidence type="ECO:0000256" key="1">
    <source>
        <dbReference type="ARBA" id="ARBA00008867"/>
    </source>
</evidence>
<evidence type="ECO:0000313" key="11">
    <source>
        <dbReference type="Proteomes" id="UP000796880"/>
    </source>
</evidence>
<gene>
    <name evidence="10" type="ORF">FNV43_RR23730</name>
</gene>
<accession>A0A8K0GQ32</accession>
<feature type="compositionally biased region" description="Polar residues" evidence="8">
    <location>
        <begin position="640"/>
        <end position="654"/>
    </location>
</feature>
<organism evidence="10 11">
    <name type="scientific">Rhamnella rubrinervis</name>
    <dbReference type="NCBI Taxonomy" id="2594499"/>
    <lineage>
        <taxon>Eukaryota</taxon>
        <taxon>Viridiplantae</taxon>
        <taxon>Streptophyta</taxon>
        <taxon>Embryophyta</taxon>
        <taxon>Tracheophyta</taxon>
        <taxon>Spermatophyta</taxon>
        <taxon>Magnoliopsida</taxon>
        <taxon>eudicotyledons</taxon>
        <taxon>Gunneridae</taxon>
        <taxon>Pentapetalae</taxon>
        <taxon>rosids</taxon>
        <taxon>fabids</taxon>
        <taxon>Rosales</taxon>
        <taxon>Rhamnaceae</taxon>
        <taxon>rhamnoid group</taxon>
        <taxon>Rhamneae</taxon>
        <taxon>Rhamnella</taxon>
    </lineage>
</organism>
<proteinExistence type="inferred from homology"/>
<evidence type="ECO:0000256" key="4">
    <source>
        <dbReference type="ARBA" id="ARBA00022741"/>
    </source>
</evidence>
<keyword evidence="11" id="KW-1185">Reference proteome</keyword>
<dbReference type="PANTHER" id="PTHR24058:SF17">
    <property type="entry name" value="HOMEODOMAIN INTERACTING PROTEIN KINASE, ISOFORM D"/>
    <property type="match status" value="1"/>
</dbReference>
<dbReference type="EMBL" id="VOIH02000011">
    <property type="protein sequence ID" value="KAF3432628.1"/>
    <property type="molecule type" value="Genomic_DNA"/>
</dbReference>
<dbReference type="FunFam" id="3.30.200.20:FF:000087">
    <property type="entry name" value="Dual specificity tyrosine-phosphorylation-regulated kinase 1A"/>
    <property type="match status" value="1"/>
</dbReference>
<reference evidence="10" key="1">
    <citation type="submission" date="2020-03" db="EMBL/GenBank/DDBJ databases">
        <title>A high-quality chromosome-level genome assembly of a woody plant with both climbing and erect habits, Rhamnella rubrinervis.</title>
        <authorList>
            <person name="Lu Z."/>
            <person name="Yang Y."/>
            <person name="Zhu X."/>
            <person name="Sun Y."/>
        </authorList>
    </citation>
    <scope>NUCLEOTIDE SEQUENCE</scope>
    <source>
        <strain evidence="10">BYM</strain>
        <tissue evidence="10">Leaf</tissue>
    </source>
</reference>
<keyword evidence="4 7" id="KW-0547">Nucleotide-binding</keyword>
<dbReference type="Gene3D" id="1.10.510.10">
    <property type="entry name" value="Transferase(Phosphotransferase) domain 1"/>
    <property type="match status" value="1"/>
</dbReference>
<dbReference type="InterPro" id="IPR000719">
    <property type="entry name" value="Prot_kinase_dom"/>
</dbReference>
<keyword evidence="3" id="KW-0808">Transferase</keyword>
<feature type="compositionally biased region" description="Low complexity" evidence="8">
    <location>
        <begin position="15"/>
        <end position="39"/>
    </location>
</feature>
<dbReference type="InterPro" id="IPR017441">
    <property type="entry name" value="Protein_kinase_ATP_BS"/>
</dbReference>
<keyword evidence="6 7" id="KW-0067">ATP-binding</keyword>
<dbReference type="Gene3D" id="3.30.200.20">
    <property type="entry name" value="Phosphorylase Kinase, domain 1"/>
    <property type="match status" value="1"/>
</dbReference>
<evidence type="ECO:0000256" key="5">
    <source>
        <dbReference type="ARBA" id="ARBA00022777"/>
    </source>
</evidence>
<sequence length="974" mass="107343">MDELSASNGTDQPQSRGSGYASDFSSSSSVSSESTRSRWSPRQLLFKPYSPPDEAVSNKSHTLRVVVRRPLVARLTKDIIETYQICNSQFKYSEELNPKRYLTSPSTGVLNDGYDNVNSDLILTVNYVLVNSDTQRRYIVKDVLGHGTFGQVAKCWVPETSSFVAVKIIKNQPAYYQQALVEVSILTTLNKKYDPEDKHHIVRIYDYFVYQRHLCICFELLDTNLYELIKMNHFRGLSLSIVQLFSKQILRGLALLKEAGIIHCDLKPENILLCTTSVKPAEIKIIDFGSACMEDRTVYSYIQSRYYRSPEVLLGYQYTTAIDMWSFGCIVAELFLGLPLFPGASEFDLLRRMIEILGGQPPDYVLKEAKNTGKFFKCIASIHNIESGEVSASSRSAYQALTEEEYEARELKKPSIGKEYFNHMNLEAIVNNYPYRKNLPKEDIVRESQTRLALIDFLRGLVEFDPAKRWSPFQASKHPFVTGEPFTCPYKPPPETPRVPVAQNMRVDHHPGGGHWFAAGLSPNIPGRNRVAVRNSPHFQVVPYSHANSYGSVGSYGSYNDSTGLGSSYGSYGDTSNMFAYYSPVGPSGMNVHAPGNVSMLGSSPDARRRIIQFSHGNGLGASPSAGNFAPLPLGVSPSQFTPPSSYGQVSTGSPVHYGPTSPARGSCHGSPLGKMAAASQFNRRKSWGYPGSTQSQENLSSHWAGQPTDGTSSSQAEGNMQLLGSLPSYQHHPNSNAASWKQHRGGNNISAGYSAIQNMTGSCSLGSSIQYSQTTGMPHDKHESILSLPDPGDWDPNYSDELLLQDDGSDVSCITTEFGKGMDLGSAEALDGAGKLNYWSSTNSNMTFQRQNGPLQSFSRIDVGGPPANEMHAGYVRMVSKPSHFMPHFSQSSPSRLGQQPQRYNHGRSISVRGSDWNHMKVQPPPSSFNSGGPRSPGNSSFSNGMPWGRRANHPVSSIPPASRGRKDYGRIV</sequence>
<dbReference type="CDD" id="cd14212">
    <property type="entry name" value="PKc_YAK1"/>
    <property type="match status" value="1"/>
</dbReference>
<feature type="compositionally biased region" description="Polar residues" evidence="8">
    <location>
        <begin position="692"/>
        <end position="719"/>
    </location>
</feature>
<dbReference type="SUPFAM" id="SSF56112">
    <property type="entry name" value="Protein kinase-like (PK-like)"/>
    <property type="match status" value="1"/>
</dbReference>
<evidence type="ECO:0000256" key="2">
    <source>
        <dbReference type="ARBA" id="ARBA00022527"/>
    </source>
</evidence>
<dbReference type="Proteomes" id="UP000796880">
    <property type="component" value="Unassembled WGS sequence"/>
</dbReference>
<feature type="region of interest" description="Disordered" evidence="8">
    <location>
        <begin position="725"/>
        <end position="744"/>
    </location>
</feature>
<dbReference type="GO" id="GO:0004674">
    <property type="term" value="F:protein serine/threonine kinase activity"/>
    <property type="evidence" value="ECO:0007669"/>
    <property type="project" value="UniProtKB-KW"/>
</dbReference>